<feature type="region of interest" description="Disordered" evidence="6">
    <location>
        <begin position="419"/>
        <end position="443"/>
    </location>
</feature>
<dbReference type="GO" id="GO:0009986">
    <property type="term" value="C:cell surface"/>
    <property type="evidence" value="ECO:0007669"/>
    <property type="project" value="TreeGrafter"/>
</dbReference>
<feature type="chain" id="PRO_5025571423" description="glucan endo-1,3-beta-D-glucosidase" evidence="7">
    <location>
        <begin position="23"/>
        <end position="443"/>
    </location>
</feature>
<dbReference type="Gene3D" id="3.20.20.80">
    <property type="entry name" value="Glycosidases"/>
    <property type="match status" value="1"/>
</dbReference>
<dbReference type="PANTHER" id="PTHR16631">
    <property type="entry name" value="GLUCAN 1,3-BETA-GLUCOSIDASE"/>
    <property type="match status" value="1"/>
</dbReference>
<protein>
    <recommendedName>
        <fullName evidence="4">glucan endo-1,3-beta-D-glucosidase</fullName>
        <ecNumber evidence="4">3.2.1.39</ecNumber>
    </recommendedName>
</protein>
<organism evidence="8 9">
    <name type="scientific">Westerdykella ornata</name>
    <dbReference type="NCBI Taxonomy" id="318751"/>
    <lineage>
        <taxon>Eukaryota</taxon>
        <taxon>Fungi</taxon>
        <taxon>Dikarya</taxon>
        <taxon>Ascomycota</taxon>
        <taxon>Pezizomycotina</taxon>
        <taxon>Dothideomycetes</taxon>
        <taxon>Pleosporomycetidae</taxon>
        <taxon>Pleosporales</taxon>
        <taxon>Sporormiaceae</taxon>
        <taxon>Westerdykella</taxon>
    </lineage>
</organism>
<evidence type="ECO:0000256" key="1">
    <source>
        <dbReference type="ARBA" id="ARBA00000382"/>
    </source>
</evidence>
<comment type="catalytic activity">
    <reaction evidence="1">
        <text>Hydrolysis of (1-&gt;3)-beta-D-glucosidic linkages in (1-&gt;3)-beta-D-glucans.</text>
        <dbReference type="EC" id="3.2.1.39"/>
    </reaction>
</comment>
<keyword evidence="7" id="KW-0732">Signal</keyword>
<feature type="compositionally biased region" description="Pro residues" evidence="6">
    <location>
        <begin position="319"/>
        <end position="399"/>
    </location>
</feature>
<evidence type="ECO:0000313" key="9">
    <source>
        <dbReference type="Proteomes" id="UP000800097"/>
    </source>
</evidence>
<evidence type="ECO:0000256" key="3">
    <source>
        <dbReference type="ARBA" id="ARBA00008773"/>
    </source>
</evidence>
<name>A0A6A6JKC6_WESOR</name>
<keyword evidence="5 8" id="KW-0378">Hydrolase</keyword>
<evidence type="ECO:0000256" key="2">
    <source>
        <dbReference type="ARBA" id="ARBA00004196"/>
    </source>
</evidence>
<dbReference type="PANTHER" id="PTHR16631:SF13">
    <property type="entry name" value="GLUCAN ENDO-1,3-BETA-GLUCOSIDASE EGLC-RELATED"/>
    <property type="match status" value="1"/>
</dbReference>
<evidence type="ECO:0000256" key="4">
    <source>
        <dbReference type="ARBA" id="ARBA00012780"/>
    </source>
</evidence>
<evidence type="ECO:0000256" key="7">
    <source>
        <dbReference type="SAM" id="SignalP"/>
    </source>
</evidence>
<feature type="region of interest" description="Disordered" evidence="6">
    <location>
        <begin position="308"/>
        <end position="406"/>
    </location>
</feature>
<dbReference type="GO" id="GO:0071555">
    <property type="term" value="P:cell wall organization"/>
    <property type="evidence" value="ECO:0007669"/>
    <property type="project" value="TreeGrafter"/>
</dbReference>
<dbReference type="GO" id="GO:0009277">
    <property type="term" value="C:fungal-type cell wall"/>
    <property type="evidence" value="ECO:0007669"/>
    <property type="project" value="TreeGrafter"/>
</dbReference>
<dbReference type="RefSeq" id="XP_033654590.1">
    <property type="nucleotide sequence ID" value="XM_033796911.1"/>
</dbReference>
<dbReference type="GeneID" id="54550086"/>
<dbReference type="EMBL" id="ML986491">
    <property type="protein sequence ID" value="KAF2277051.1"/>
    <property type="molecule type" value="Genomic_DNA"/>
</dbReference>
<dbReference type="InterPro" id="IPR017853">
    <property type="entry name" value="GH"/>
</dbReference>
<evidence type="ECO:0000313" key="8">
    <source>
        <dbReference type="EMBL" id="KAF2277051.1"/>
    </source>
</evidence>
<proteinExistence type="inferred from homology"/>
<gene>
    <name evidence="8" type="ORF">EI97DRAFT_417041</name>
</gene>
<dbReference type="GO" id="GO:0042973">
    <property type="term" value="F:glucan endo-1,3-beta-D-glucosidase activity"/>
    <property type="evidence" value="ECO:0007669"/>
    <property type="project" value="UniProtKB-EC"/>
</dbReference>
<dbReference type="EC" id="3.2.1.39" evidence="4"/>
<sequence>MHYMHYSLLLTGSLSAAAEVHSGFCYGSHWDSNTPKTYDDFKRGFESAKAIKGAGVTFNSARLFSSLQWGTTNEPSSAFKAAIDTGTTLLMGIWIGAESTPRELSAIDKAFEQYGEDLANLVVGISVGSEDIFRGSGQCRDNNSGKPCANAASPDDVKSNITLVRDHISRAFYADLLKDKPIGHVDIGAFTLNEGVDFVGFTAYPYWNKDTIENALGSFQGTMNLVQEKAGGKPAWIAETGWPVSGPSTRADANLENMQTYWREVGCSLFGKHNVWWFELERDTYHEVDYDWGVIDVNTRLPRIDFSCPGTADNGEPVPITPPARPPPSPPSPPPAPAPSPPQPPPQQFKPPEPAIPSPLPPPPPPPPPAPPAPTQTFKPPQPAAPAPPTQQFSPPQPAGPANTIPFVAPVPAAAATPANRPALQGLRIPRPAEGVGEWRTGI</sequence>
<dbReference type="AlphaFoldDB" id="A0A6A6JKC6"/>
<evidence type="ECO:0000256" key="5">
    <source>
        <dbReference type="ARBA" id="ARBA00022801"/>
    </source>
</evidence>
<feature type="signal peptide" evidence="7">
    <location>
        <begin position="1"/>
        <end position="22"/>
    </location>
</feature>
<comment type="subcellular location">
    <subcellularLocation>
        <location evidence="2">Cell envelope</location>
    </subcellularLocation>
</comment>
<dbReference type="Proteomes" id="UP000800097">
    <property type="component" value="Unassembled WGS sequence"/>
</dbReference>
<dbReference type="SUPFAM" id="SSF51445">
    <property type="entry name" value="(Trans)glycosidases"/>
    <property type="match status" value="1"/>
</dbReference>
<reference evidence="8" key="1">
    <citation type="journal article" date="2020" name="Stud. Mycol.">
        <title>101 Dothideomycetes genomes: a test case for predicting lifestyles and emergence of pathogens.</title>
        <authorList>
            <person name="Haridas S."/>
            <person name="Albert R."/>
            <person name="Binder M."/>
            <person name="Bloem J."/>
            <person name="Labutti K."/>
            <person name="Salamov A."/>
            <person name="Andreopoulos B."/>
            <person name="Baker S."/>
            <person name="Barry K."/>
            <person name="Bills G."/>
            <person name="Bluhm B."/>
            <person name="Cannon C."/>
            <person name="Castanera R."/>
            <person name="Culley D."/>
            <person name="Daum C."/>
            <person name="Ezra D."/>
            <person name="Gonzalez J."/>
            <person name="Henrissat B."/>
            <person name="Kuo A."/>
            <person name="Liang C."/>
            <person name="Lipzen A."/>
            <person name="Lutzoni F."/>
            <person name="Magnuson J."/>
            <person name="Mondo S."/>
            <person name="Nolan M."/>
            <person name="Ohm R."/>
            <person name="Pangilinan J."/>
            <person name="Park H.-J."/>
            <person name="Ramirez L."/>
            <person name="Alfaro M."/>
            <person name="Sun H."/>
            <person name="Tritt A."/>
            <person name="Yoshinaga Y."/>
            <person name="Zwiers L.-H."/>
            <person name="Turgeon B."/>
            <person name="Goodwin S."/>
            <person name="Spatafora J."/>
            <person name="Crous P."/>
            <person name="Grigoriev I."/>
        </authorList>
    </citation>
    <scope>NUCLEOTIDE SEQUENCE</scope>
    <source>
        <strain evidence="8">CBS 379.55</strain>
    </source>
</reference>
<keyword evidence="9" id="KW-1185">Reference proteome</keyword>
<accession>A0A6A6JKC6</accession>
<dbReference type="OrthoDB" id="77201at2759"/>
<dbReference type="GO" id="GO:0005576">
    <property type="term" value="C:extracellular region"/>
    <property type="evidence" value="ECO:0007669"/>
    <property type="project" value="TreeGrafter"/>
</dbReference>
<dbReference type="InterPro" id="IPR050732">
    <property type="entry name" value="Beta-glucan_modifiers"/>
</dbReference>
<evidence type="ECO:0000256" key="6">
    <source>
        <dbReference type="SAM" id="MobiDB-lite"/>
    </source>
</evidence>
<dbReference type="PRINTS" id="PR01217">
    <property type="entry name" value="PRICHEXTENSN"/>
</dbReference>
<comment type="similarity">
    <text evidence="3">Belongs to the glycosyl hydrolase 17 family.</text>
</comment>